<accession>A0AAJ8JY55</accession>
<evidence type="ECO:0000259" key="2">
    <source>
        <dbReference type="PROSITE" id="PS51184"/>
    </source>
</evidence>
<name>A0AAJ8JY55_9TREE</name>
<evidence type="ECO:0000313" key="3">
    <source>
        <dbReference type="EMBL" id="WVN90603.1"/>
    </source>
</evidence>
<dbReference type="GeneID" id="91090053"/>
<dbReference type="Pfam" id="PF13621">
    <property type="entry name" value="Cupin_8"/>
    <property type="match status" value="1"/>
</dbReference>
<dbReference type="PANTHER" id="PTHR12461">
    <property type="entry name" value="HYPOXIA-INDUCIBLE FACTOR 1 ALPHA INHIBITOR-RELATED"/>
    <property type="match status" value="1"/>
</dbReference>
<dbReference type="EMBL" id="CP143790">
    <property type="protein sequence ID" value="WVN90603.1"/>
    <property type="molecule type" value="Genomic_DNA"/>
</dbReference>
<evidence type="ECO:0000313" key="4">
    <source>
        <dbReference type="Proteomes" id="UP000094043"/>
    </source>
</evidence>
<dbReference type="KEGG" id="cdep:91090053"/>
<dbReference type="PROSITE" id="PS51184">
    <property type="entry name" value="JMJC"/>
    <property type="match status" value="1"/>
</dbReference>
<feature type="compositionally biased region" description="Acidic residues" evidence="1">
    <location>
        <begin position="356"/>
        <end position="365"/>
    </location>
</feature>
<feature type="region of interest" description="Disordered" evidence="1">
    <location>
        <begin position="352"/>
        <end position="374"/>
    </location>
</feature>
<dbReference type="SUPFAM" id="SSF51197">
    <property type="entry name" value="Clavaminate synthase-like"/>
    <property type="match status" value="1"/>
</dbReference>
<dbReference type="Gene3D" id="2.60.120.10">
    <property type="entry name" value="Jelly Rolls"/>
    <property type="match status" value="1"/>
</dbReference>
<reference evidence="3" key="2">
    <citation type="journal article" date="2022" name="Elife">
        <title>Obligate sexual reproduction of a homothallic fungus closely related to the Cryptococcus pathogenic species complex.</title>
        <authorList>
            <person name="Passer A.R."/>
            <person name="Clancey S.A."/>
            <person name="Shea T."/>
            <person name="David-Palma M."/>
            <person name="Averette A.F."/>
            <person name="Boekhout T."/>
            <person name="Porcel B.M."/>
            <person name="Nowrousian M."/>
            <person name="Cuomo C.A."/>
            <person name="Sun S."/>
            <person name="Heitman J."/>
            <person name="Coelho M.A."/>
        </authorList>
    </citation>
    <scope>NUCLEOTIDE SEQUENCE</scope>
    <source>
        <strain evidence="3">CBS 7841</strain>
    </source>
</reference>
<dbReference type="InterPro" id="IPR041667">
    <property type="entry name" value="Cupin_8"/>
</dbReference>
<organism evidence="3 4">
    <name type="scientific">Cryptococcus depauperatus CBS 7841</name>
    <dbReference type="NCBI Taxonomy" id="1295531"/>
    <lineage>
        <taxon>Eukaryota</taxon>
        <taxon>Fungi</taxon>
        <taxon>Dikarya</taxon>
        <taxon>Basidiomycota</taxon>
        <taxon>Agaricomycotina</taxon>
        <taxon>Tremellomycetes</taxon>
        <taxon>Tremellales</taxon>
        <taxon>Cryptococcaceae</taxon>
        <taxon>Cryptococcus</taxon>
    </lineage>
</organism>
<dbReference type="InterPro" id="IPR003347">
    <property type="entry name" value="JmjC_dom"/>
</dbReference>
<dbReference type="AlphaFoldDB" id="A0AAJ8JY55"/>
<dbReference type="RefSeq" id="XP_066071303.1">
    <property type="nucleotide sequence ID" value="XM_066215206.1"/>
</dbReference>
<proteinExistence type="predicted"/>
<dbReference type="Proteomes" id="UP000094043">
    <property type="component" value="Chromosome 7"/>
</dbReference>
<evidence type="ECO:0000256" key="1">
    <source>
        <dbReference type="SAM" id="MobiDB-lite"/>
    </source>
</evidence>
<reference evidence="3" key="1">
    <citation type="submission" date="2016-06" db="EMBL/GenBank/DDBJ databases">
        <authorList>
            <person name="Cuomo C."/>
            <person name="Litvintseva A."/>
            <person name="Heitman J."/>
            <person name="Chen Y."/>
            <person name="Sun S."/>
            <person name="Springer D."/>
            <person name="Dromer F."/>
            <person name="Young S."/>
            <person name="Zeng Q."/>
            <person name="Chapman S."/>
            <person name="Gujja S."/>
            <person name="Saif S."/>
            <person name="Birren B."/>
        </authorList>
    </citation>
    <scope>NUCLEOTIDE SEQUENCE</scope>
    <source>
        <strain evidence="3">CBS 7841</strain>
    </source>
</reference>
<dbReference type="InterPro" id="IPR014710">
    <property type="entry name" value="RmlC-like_jellyroll"/>
</dbReference>
<keyword evidence="4" id="KW-1185">Reference proteome</keyword>
<gene>
    <name evidence="3" type="ORF">L203_105844</name>
</gene>
<dbReference type="PANTHER" id="PTHR12461:SF99">
    <property type="entry name" value="BIFUNCTIONAL PEPTIDASE AND (3S)-LYSYL HYDROXYLASE JMJD7"/>
    <property type="match status" value="1"/>
</dbReference>
<reference evidence="3" key="3">
    <citation type="submission" date="2024-01" db="EMBL/GenBank/DDBJ databases">
        <authorList>
            <person name="Coelho M.A."/>
            <person name="David-Palma M."/>
            <person name="Shea T."/>
            <person name="Sun S."/>
            <person name="Cuomo C.A."/>
            <person name="Heitman J."/>
        </authorList>
    </citation>
    <scope>NUCLEOTIDE SEQUENCE</scope>
    <source>
        <strain evidence="3">CBS 7841</strain>
    </source>
</reference>
<sequence length="374" mass="42033">MSTSATIWKHDLEATLNACIGDYRDLSPEDVTVLPRPPTALEALRMVHSNHPCVIKGFSPFLDAAKAYDWSRAETYQAIEGSREVTIAVTDNGLADSVRTFSDGTTTFVKPFETKMTIAELIEKLGNKNSTEAFYLQSQDGNVYRNPPRPSGPPDLSPFQDYIKAEVEWMEEAVGKAAEAVNLWIGDRKSKTSLHHDPYENIYHVLAGSKTFTLLSPLETLHLDQRFHSSSTLHPSGDLENLGLEPQLDPEPSCRVPWVSSPFIPHRCKSMTIKLEQGDTLYLPAGWWHLVEQDEHTGTVENENENKNENGKEGTGIVVALNYWYPSELHSQLYAYERLYRRIARLAGRSGVIPPAEDDLNDESDNDSKCQRRS</sequence>
<protein>
    <recommendedName>
        <fullName evidence="2">JmjC domain-containing protein</fullName>
    </recommendedName>
</protein>
<dbReference type="SMART" id="SM00558">
    <property type="entry name" value="JmjC"/>
    <property type="match status" value="1"/>
</dbReference>
<feature type="domain" description="JmjC" evidence="2">
    <location>
        <begin position="136"/>
        <end position="340"/>
    </location>
</feature>